<evidence type="ECO:0000313" key="13">
    <source>
        <dbReference type="EMBL" id="KAG7306408.1"/>
    </source>
</evidence>
<evidence type="ECO:0000313" key="14">
    <source>
        <dbReference type="Proteomes" id="UP000823941"/>
    </source>
</evidence>
<evidence type="ECO:0000256" key="6">
    <source>
        <dbReference type="ARBA" id="ARBA00022574"/>
    </source>
</evidence>
<keyword evidence="14" id="KW-1185">Reference proteome</keyword>
<evidence type="ECO:0000256" key="10">
    <source>
        <dbReference type="ARBA" id="ARBA00023136"/>
    </source>
</evidence>
<comment type="subcellular location">
    <subcellularLocation>
        <location evidence="1">Cell membrane</location>
    </subcellularLocation>
    <subcellularLocation>
        <location evidence="2">Cytoplasm</location>
        <location evidence="2">Cytoskeleton</location>
        <location evidence="2">Cilium axoneme</location>
    </subcellularLocation>
</comment>
<dbReference type="PANTHER" id="PTHR13667">
    <property type="entry name" value="HOMOLOC-13"/>
    <property type="match status" value="1"/>
</dbReference>
<evidence type="ECO:0000256" key="7">
    <source>
        <dbReference type="ARBA" id="ARBA00022737"/>
    </source>
</evidence>
<keyword evidence="5" id="KW-0963">Cytoplasm</keyword>
<keyword evidence="12" id="KW-0966">Cell projection</keyword>
<dbReference type="Proteomes" id="UP000823941">
    <property type="component" value="Chromosome 12"/>
</dbReference>
<protein>
    <submittedName>
        <fullName evidence="13">Uncharacterized protein</fullName>
    </submittedName>
</protein>
<proteinExistence type="inferred from homology"/>
<name>A0ABQ7QMV5_PLUXY</name>
<dbReference type="EMBL" id="JAHIBW010000012">
    <property type="protein sequence ID" value="KAG7306408.1"/>
    <property type="molecule type" value="Genomic_DNA"/>
</dbReference>
<keyword evidence="6" id="KW-0853">WD repeat</keyword>
<keyword evidence="10" id="KW-0472">Membrane</keyword>
<dbReference type="PANTHER" id="PTHR13667:SF5">
    <property type="entry name" value="WD REPEAT-CONTAINING AND PLANAR CELL POLARITY EFFECTOR PROTEIN FRITZ HOMOLOG"/>
    <property type="match status" value="1"/>
</dbReference>
<evidence type="ECO:0000256" key="8">
    <source>
        <dbReference type="ARBA" id="ARBA00022794"/>
    </source>
</evidence>
<comment type="similarity">
    <text evidence="3">Belongs to the WD repeat fritz family.</text>
</comment>
<evidence type="ECO:0000256" key="5">
    <source>
        <dbReference type="ARBA" id="ARBA00022490"/>
    </source>
</evidence>
<gene>
    <name evidence="13" type="ORF">JYU34_009038</name>
</gene>
<dbReference type="Pfam" id="PF11768">
    <property type="entry name" value="Frtz"/>
    <property type="match status" value="1"/>
</dbReference>
<reference evidence="13 14" key="1">
    <citation type="submission" date="2021-06" db="EMBL/GenBank/DDBJ databases">
        <title>A haploid diamondback moth (Plutella xylostella L.) genome assembly resolves 31 chromosomes and identifies a diamide resistance mutation.</title>
        <authorList>
            <person name="Ward C.M."/>
            <person name="Perry K.D."/>
            <person name="Baker G."/>
            <person name="Powis K."/>
            <person name="Heckel D.G."/>
            <person name="Baxter S.W."/>
        </authorList>
    </citation>
    <scope>NUCLEOTIDE SEQUENCE [LARGE SCALE GENOMIC DNA]</scope>
    <source>
        <strain evidence="13 14">LV</strain>
        <tissue evidence="13">Single pupa</tissue>
    </source>
</reference>
<evidence type="ECO:0000256" key="2">
    <source>
        <dbReference type="ARBA" id="ARBA00004430"/>
    </source>
</evidence>
<evidence type="ECO:0000256" key="11">
    <source>
        <dbReference type="ARBA" id="ARBA00023212"/>
    </source>
</evidence>
<evidence type="ECO:0000256" key="4">
    <source>
        <dbReference type="ARBA" id="ARBA00022475"/>
    </source>
</evidence>
<keyword evidence="11" id="KW-0206">Cytoskeleton</keyword>
<evidence type="ECO:0000256" key="12">
    <source>
        <dbReference type="ARBA" id="ARBA00023273"/>
    </source>
</evidence>
<keyword evidence="8" id="KW-0970">Cilium biogenesis/degradation</keyword>
<organism evidence="13 14">
    <name type="scientific">Plutella xylostella</name>
    <name type="common">Diamondback moth</name>
    <name type="synonym">Plutella maculipennis</name>
    <dbReference type="NCBI Taxonomy" id="51655"/>
    <lineage>
        <taxon>Eukaryota</taxon>
        <taxon>Metazoa</taxon>
        <taxon>Ecdysozoa</taxon>
        <taxon>Arthropoda</taxon>
        <taxon>Hexapoda</taxon>
        <taxon>Insecta</taxon>
        <taxon>Pterygota</taxon>
        <taxon>Neoptera</taxon>
        <taxon>Endopterygota</taxon>
        <taxon>Lepidoptera</taxon>
        <taxon>Glossata</taxon>
        <taxon>Ditrysia</taxon>
        <taxon>Yponomeutoidea</taxon>
        <taxon>Plutellidae</taxon>
        <taxon>Plutella</taxon>
    </lineage>
</organism>
<evidence type="ECO:0000256" key="3">
    <source>
        <dbReference type="ARBA" id="ARBA00006059"/>
    </source>
</evidence>
<evidence type="ECO:0000256" key="9">
    <source>
        <dbReference type="ARBA" id="ARBA00023069"/>
    </source>
</evidence>
<keyword evidence="9" id="KW-0969">Cilium</keyword>
<dbReference type="InterPro" id="IPR024511">
    <property type="entry name" value="Frtz"/>
</dbReference>
<keyword evidence="4" id="KW-1003">Cell membrane</keyword>
<keyword evidence="7" id="KW-0677">Repeat</keyword>
<comment type="caution">
    <text evidence="13">The sequence shown here is derived from an EMBL/GenBank/DDBJ whole genome shotgun (WGS) entry which is preliminary data.</text>
</comment>
<evidence type="ECO:0000256" key="1">
    <source>
        <dbReference type="ARBA" id="ARBA00004236"/>
    </source>
</evidence>
<sequence length="416" mass="46312">MDFNNNHTLYIIYYFFRDPPRLKVLSSTPVRGGLMLLTSYSGATLALQRITHPQFPMAWIRSGRLPRAVACLQAMDWEHEPDQCLHAFQTVTLSAYRHRLDSARSAAVQAAVGAALASPAAARAARRFHTQLLRHGRLDKALHLAIDVASWDVFLDCRWAAARAGRPALAAEAQELALQARINSESECSTDCSCCSSTCSQSSCSSSPAPRPPQPPPPLPRVTTVPVPIHQPEPTSTHSIRPNLHQYLERDLTIWNTEVKPPKPTVKWRSMDNMLDDTQGISRVRSLMTIDERPWMASVIDVVPRPYDDKMATLNYNNLYQRELKETENTMYRQQSRFAAGERGKERGRGGEKNVKFSDTVTIAVVPEPPGPSPARELAESLPLCAPHNYLAAFEPAETPAKPPPPKIKVVHFGMV</sequence>
<accession>A0ABQ7QMV5</accession>